<evidence type="ECO:0000256" key="1">
    <source>
        <dbReference type="ARBA" id="ARBA00004123"/>
    </source>
</evidence>
<dbReference type="InterPro" id="IPR044210">
    <property type="entry name" value="Tfc3-like"/>
</dbReference>
<dbReference type="InterPro" id="IPR056428">
    <property type="entry name" value="WH_GTF3C1"/>
</dbReference>
<evidence type="ECO:0000313" key="9">
    <source>
        <dbReference type="Proteomes" id="UP000792457"/>
    </source>
</evidence>
<keyword evidence="5" id="KW-0539">Nucleus</keyword>
<name>A0A8K0P5V0_LADFU</name>
<dbReference type="Pfam" id="PF04182">
    <property type="entry name" value="B-block_TFIIIC"/>
    <property type="match status" value="1"/>
</dbReference>
<dbReference type="AlphaFoldDB" id="A0A8K0P5V0"/>
<feature type="domain" description="B-block binding subunit of TFIIIC" evidence="6">
    <location>
        <begin position="181"/>
        <end position="253"/>
    </location>
</feature>
<evidence type="ECO:0000256" key="3">
    <source>
        <dbReference type="ARBA" id="ARBA00023125"/>
    </source>
</evidence>
<evidence type="ECO:0000259" key="6">
    <source>
        <dbReference type="Pfam" id="PF04182"/>
    </source>
</evidence>
<evidence type="ECO:0000256" key="5">
    <source>
        <dbReference type="ARBA" id="ARBA00023242"/>
    </source>
</evidence>
<evidence type="ECO:0000256" key="2">
    <source>
        <dbReference type="ARBA" id="ARBA00022553"/>
    </source>
</evidence>
<comment type="subcellular location">
    <subcellularLocation>
        <location evidence="1">Nucleus</location>
    </subcellularLocation>
</comment>
<dbReference type="PANTHER" id="PTHR15180:SF1">
    <property type="entry name" value="GENERAL TRANSCRIPTION FACTOR 3C POLYPEPTIDE 1"/>
    <property type="match status" value="1"/>
</dbReference>
<dbReference type="Proteomes" id="UP000792457">
    <property type="component" value="Unassembled WGS sequence"/>
</dbReference>
<organism evidence="8 9">
    <name type="scientific">Ladona fulva</name>
    <name type="common">Scarce chaser dragonfly</name>
    <name type="synonym">Libellula fulva</name>
    <dbReference type="NCBI Taxonomy" id="123851"/>
    <lineage>
        <taxon>Eukaryota</taxon>
        <taxon>Metazoa</taxon>
        <taxon>Ecdysozoa</taxon>
        <taxon>Arthropoda</taxon>
        <taxon>Hexapoda</taxon>
        <taxon>Insecta</taxon>
        <taxon>Pterygota</taxon>
        <taxon>Palaeoptera</taxon>
        <taxon>Odonata</taxon>
        <taxon>Epiprocta</taxon>
        <taxon>Anisoptera</taxon>
        <taxon>Libelluloidea</taxon>
        <taxon>Libellulidae</taxon>
        <taxon>Ladona</taxon>
    </lineage>
</organism>
<evidence type="ECO:0000256" key="4">
    <source>
        <dbReference type="ARBA" id="ARBA00023163"/>
    </source>
</evidence>
<reference evidence="8" key="1">
    <citation type="submission" date="2013-04" db="EMBL/GenBank/DDBJ databases">
        <authorList>
            <person name="Qu J."/>
            <person name="Murali S.C."/>
            <person name="Bandaranaike D."/>
            <person name="Bellair M."/>
            <person name="Blankenburg K."/>
            <person name="Chao H."/>
            <person name="Dinh H."/>
            <person name="Doddapaneni H."/>
            <person name="Downs B."/>
            <person name="Dugan-Rocha S."/>
            <person name="Elkadiri S."/>
            <person name="Gnanaolivu R.D."/>
            <person name="Hernandez B."/>
            <person name="Javaid M."/>
            <person name="Jayaseelan J.C."/>
            <person name="Lee S."/>
            <person name="Li M."/>
            <person name="Ming W."/>
            <person name="Munidasa M."/>
            <person name="Muniz J."/>
            <person name="Nguyen L."/>
            <person name="Ongeri F."/>
            <person name="Osuji N."/>
            <person name="Pu L.-L."/>
            <person name="Puazo M."/>
            <person name="Qu C."/>
            <person name="Quiroz J."/>
            <person name="Raj R."/>
            <person name="Weissenberger G."/>
            <person name="Xin Y."/>
            <person name="Zou X."/>
            <person name="Han Y."/>
            <person name="Richards S."/>
            <person name="Worley K."/>
            <person name="Muzny D."/>
            <person name="Gibbs R."/>
        </authorList>
    </citation>
    <scope>NUCLEOTIDE SEQUENCE</scope>
    <source>
        <strain evidence="8">Sampled in the wild</strain>
    </source>
</reference>
<dbReference type="GO" id="GO:0003677">
    <property type="term" value="F:DNA binding"/>
    <property type="evidence" value="ECO:0007669"/>
    <property type="project" value="UniProtKB-KW"/>
</dbReference>
<dbReference type="GO" id="GO:0000127">
    <property type="term" value="C:transcription factor TFIIIC complex"/>
    <property type="evidence" value="ECO:0007669"/>
    <property type="project" value="InterPro"/>
</dbReference>
<dbReference type="EMBL" id="KZ308860">
    <property type="protein sequence ID" value="KAG8234936.1"/>
    <property type="molecule type" value="Genomic_DNA"/>
</dbReference>
<dbReference type="Pfam" id="PF23704">
    <property type="entry name" value="WHD_GTF3C1_N"/>
    <property type="match status" value="1"/>
</dbReference>
<proteinExistence type="predicted"/>
<dbReference type="OrthoDB" id="68020at2759"/>
<dbReference type="PANTHER" id="PTHR15180">
    <property type="entry name" value="GENERAL TRANSCRIPTION FACTOR 3C POLYPEPTIDE 1"/>
    <property type="match status" value="1"/>
</dbReference>
<dbReference type="GO" id="GO:0005634">
    <property type="term" value="C:nucleus"/>
    <property type="evidence" value="ECO:0007669"/>
    <property type="project" value="UniProtKB-SubCell"/>
</dbReference>
<dbReference type="InterPro" id="IPR007309">
    <property type="entry name" value="TFIIIC_Bblock-bd"/>
</dbReference>
<reference evidence="8" key="2">
    <citation type="submission" date="2017-10" db="EMBL/GenBank/DDBJ databases">
        <title>Ladona fulva Genome sequencing and assembly.</title>
        <authorList>
            <person name="Murali S."/>
            <person name="Richards S."/>
            <person name="Bandaranaike D."/>
            <person name="Bellair M."/>
            <person name="Blankenburg K."/>
            <person name="Chao H."/>
            <person name="Dinh H."/>
            <person name="Doddapaneni H."/>
            <person name="Dugan-Rocha S."/>
            <person name="Elkadiri S."/>
            <person name="Gnanaolivu R."/>
            <person name="Hernandez B."/>
            <person name="Skinner E."/>
            <person name="Javaid M."/>
            <person name="Lee S."/>
            <person name="Li M."/>
            <person name="Ming W."/>
            <person name="Munidasa M."/>
            <person name="Muniz J."/>
            <person name="Nguyen L."/>
            <person name="Hughes D."/>
            <person name="Osuji N."/>
            <person name="Pu L.-L."/>
            <person name="Puazo M."/>
            <person name="Qu C."/>
            <person name="Quiroz J."/>
            <person name="Raj R."/>
            <person name="Weissenberger G."/>
            <person name="Xin Y."/>
            <person name="Zou X."/>
            <person name="Han Y."/>
            <person name="Worley K."/>
            <person name="Muzny D."/>
            <person name="Gibbs R."/>
        </authorList>
    </citation>
    <scope>NUCLEOTIDE SEQUENCE</scope>
    <source>
        <strain evidence="8">Sampled in the wild</strain>
    </source>
</reference>
<dbReference type="GO" id="GO:0042791">
    <property type="term" value="P:5S class rRNA transcription by RNA polymerase III"/>
    <property type="evidence" value="ECO:0007669"/>
    <property type="project" value="TreeGrafter"/>
</dbReference>
<keyword evidence="2" id="KW-0597">Phosphoprotein</keyword>
<keyword evidence="3" id="KW-0238">DNA-binding</keyword>
<sequence length="375" mass="43614">MLYISHDYVTCVLDEIALEGLDGITLQGLWTRLSERPGLCVTSDNCFKSYIWNLIKRLKDVEMYELKEPRKDLVLFNRFLYVDPELGTVIDREEELEDIYPFSPVEDLSSGNRGSCTAYNVRQNVTEAAKKVTLEEAISRNPIQCLFLQWGNKLVFVANQKTRNNALQGDNIDPVMELTLIQYCVLERIGRSRYHGEVTIGRCSLQQIGIDAKSLFYIRKYLIDHKLITKQIFHLKSGLQNSSGSLLHITRYFVLRRPKALILTQKVVEILKSRPGHYAEYEEIRQILGLYYSLKKLMKTIEFQRLIKTDLKLPYRTVYPEAKPGEWRLKGVDKEKMVRVIQLINPDVDVEELWSKEEDEEDDSSNGSVLRLFHI</sequence>
<keyword evidence="4" id="KW-0804">Transcription</keyword>
<dbReference type="GO" id="GO:0006384">
    <property type="term" value="P:transcription initiation at RNA polymerase III promoter"/>
    <property type="evidence" value="ECO:0007669"/>
    <property type="project" value="InterPro"/>
</dbReference>
<accession>A0A8K0P5V0</accession>
<gene>
    <name evidence="8" type="ORF">J437_LFUL015504</name>
</gene>
<protein>
    <recommendedName>
        <fullName evidence="10">B-block binding subunit of TFIIIC domain-containing protein</fullName>
    </recommendedName>
</protein>
<evidence type="ECO:0008006" key="10">
    <source>
        <dbReference type="Google" id="ProtNLM"/>
    </source>
</evidence>
<comment type="caution">
    <text evidence="8">The sequence shown here is derived from an EMBL/GenBank/DDBJ whole genome shotgun (WGS) entry which is preliminary data.</text>
</comment>
<evidence type="ECO:0000313" key="8">
    <source>
        <dbReference type="EMBL" id="KAG8234936.1"/>
    </source>
</evidence>
<keyword evidence="9" id="KW-1185">Reference proteome</keyword>
<feature type="domain" description="General transcription factor 3C polypeptide 1 winged-helix" evidence="7">
    <location>
        <begin position="9"/>
        <end position="67"/>
    </location>
</feature>
<evidence type="ECO:0000259" key="7">
    <source>
        <dbReference type="Pfam" id="PF23704"/>
    </source>
</evidence>